<dbReference type="EMBL" id="AZIL01001405">
    <property type="protein sequence ID" value="EWM24058.1"/>
    <property type="molecule type" value="Genomic_DNA"/>
</dbReference>
<reference evidence="3 4" key="1">
    <citation type="journal article" date="2014" name="Mol. Plant">
        <title>Chromosome Scale Genome Assembly and Transcriptome Profiling of Nannochloropsis gaditana in Nitrogen Depletion.</title>
        <authorList>
            <person name="Corteggiani Carpinelli E."/>
            <person name="Telatin A."/>
            <person name="Vitulo N."/>
            <person name="Forcato C."/>
            <person name="D'Angelo M."/>
            <person name="Schiavon R."/>
            <person name="Vezzi A."/>
            <person name="Giacometti G.M."/>
            <person name="Morosinotto T."/>
            <person name="Valle G."/>
        </authorList>
    </citation>
    <scope>NUCLEOTIDE SEQUENCE [LARGE SCALE GENOMIC DNA]</scope>
    <source>
        <strain evidence="3 4">B-31</strain>
    </source>
</reference>
<organism evidence="3 4">
    <name type="scientific">Nannochloropsis gaditana</name>
    <dbReference type="NCBI Taxonomy" id="72520"/>
    <lineage>
        <taxon>Eukaryota</taxon>
        <taxon>Sar</taxon>
        <taxon>Stramenopiles</taxon>
        <taxon>Ochrophyta</taxon>
        <taxon>Eustigmatophyceae</taxon>
        <taxon>Eustigmatales</taxon>
        <taxon>Monodopsidaceae</taxon>
        <taxon>Nannochloropsis</taxon>
    </lineage>
</organism>
<evidence type="ECO:0000259" key="2">
    <source>
        <dbReference type="PROSITE" id="PS51462"/>
    </source>
</evidence>
<evidence type="ECO:0000313" key="3">
    <source>
        <dbReference type="EMBL" id="EWM24058.1"/>
    </source>
</evidence>
<dbReference type="PROSITE" id="PS51462">
    <property type="entry name" value="NUDIX"/>
    <property type="match status" value="1"/>
</dbReference>
<dbReference type="PANTHER" id="PTHR16099">
    <property type="entry name" value="8-OXO-DGTP DIPHOSPHATES NUDT15"/>
    <property type="match status" value="1"/>
</dbReference>
<dbReference type="CDD" id="cd04678">
    <property type="entry name" value="NUDIX_MTH2_Nudt15"/>
    <property type="match status" value="1"/>
</dbReference>
<dbReference type="Pfam" id="PF00293">
    <property type="entry name" value="NUDIX"/>
    <property type="match status" value="1"/>
</dbReference>
<dbReference type="PROSITE" id="PS00893">
    <property type="entry name" value="NUDIX_BOX"/>
    <property type="match status" value="1"/>
</dbReference>
<comment type="caution">
    <text evidence="3">The sequence shown here is derived from an EMBL/GenBank/DDBJ whole genome shotgun (WGS) entry which is preliminary data.</text>
</comment>
<dbReference type="GO" id="GO:0035539">
    <property type="term" value="F:8-oxo-7,8-dihydrodeoxyguanosine triphosphate pyrophosphatase activity"/>
    <property type="evidence" value="ECO:0007669"/>
    <property type="project" value="TreeGrafter"/>
</dbReference>
<dbReference type="GO" id="GO:0006203">
    <property type="term" value="P:dGTP catabolic process"/>
    <property type="evidence" value="ECO:0007669"/>
    <property type="project" value="TreeGrafter"/>
</dbReference>
<proteinExistence type="predicted"/>
<dbReference type="Gene3D" id="3.90.79.10">
    <property type="entry name" value="Nucleoside Triphosphate Pyrophosphohydrolase"/>
    <property type="match status" value="1"/>
</dbReference>
<feature type="domain" description="Nudix hydrolase" evidence="2">
    <location>
        <begin position="23"/>
        <end position="166"/>
    </location>
</feature>
<sequence length="183" mass="19831">MADHTGVEINNAGSQPIIDAHAHVRVGVGVVVQSTGHQGLVLVGRRKGSHGSGSLALPGGHLESGETIANCAVREIKEECNLDLDATSVRLVGVTQDVFPEPARKHYVTLIVIAAVLPRSPPLQNMEPEKCVAWEWLSLEGLKERKTECFLPLQHALDTFLLRPGLLEDGLENGLRLNDCLQR</sequence>
<dbReference type="GO" id="GO:0005829">
    <property type="term" value="C:cytosol"/>
    <property type="evidence" value="ECO:0007669"/>
    <property type="project" value="TreeGrafter"/>
</dbReference>
<dbReference type="Proteomes" id="UP000019335">
    <property type="component" value="Chromosome 15"/>
</dbReference>
<dbReference type="PANTHER" id="PTHR16099:SF5">
    <property type="entry name" value="NUCLEOTIDE TRIPHOSPHATE DIPHOSPHATASE NUDT15"/>
    <property type="match status" value="1"/>
</dbReference>
<dbReference type="InterPro" id="IPR015797">
    <property type="entry name" value="NUDIX_hydrolase-like_dom_sf"/>
</dbReference>
<name>W7TKQ3_9STRA</name>
<dbReference type="OrthoDB" id="447842at2759"/>
<evidence type="ECO:0000313" key="4">
    <source>
        <dbReference type="Proteomes" id="UP000019335"/>
    </source>
</evidence>
<keyword evidence="4" id="KW-1185">Reference proteome</keyword>
<dbReference type="AlphaFoldDB" id="W7TKQ3"/>
<protein>
    <submittedName>
        <fullName evidence="3">Nudix hydrolase 1</fullName>
    </submittedName>
</protein>
<dbReference type="InterPro" id="IPR020084">
    <property type="entry name" value="NUDIX_hydrolase_CS"/>
</dbReference>
<accession>W7TKQ3</accession>
<dbReference type="InterPro" id="IPR000086">
    <property type="entry name" value="NUDIX_hydrolase_dom"/>
</dbReference>
<gene>
    <name evidence="3" type="ORF">Naga_100063g25</name>
</gene>
<evidence type="ECO:0000256" key="1">
    <source>
        <dbReference type="ARBA" id="ARBA00022801"/>
    </source>
</evidence>
<keyword evidence="1 3" id="KW-0378">Hydrolase</keyword>
<dbReference type="FunFam" id="3.90.79.10:FF:000060">
    <property type="entry name" value="Nudix hydrolase 1"/>
    <property type="match status" value="1"/>
</dbReference>
<dbReference type="SUPFAM" id="SSF55811">
    <property type="entry name" value="Nudix"/>
    <property type="match status" value="1"/>
</dbReference>